<gene>
    <name evidence="1" type="ORF">SAMN02745704_00559</name>
</gene>
<organism evidence="1 2">
    <name type="scientific">Paucidesulfovibrio gracilis DSM 16080</name>
    <dbReference type="NCBI Taxonomy" id="1121449"/>
    <lineage>
        <taxon>Bacteria</taxon>
        <taxon>Pseudomonadati</taxon>
        <taxon>Thermodesulfobacteriota</taxon>
        <taxon>Desulfovibrionia</taxon>
        <taxon>Desulfovibrionales</taxon>
        <taxon>Desulfovibrionaceae</taxon>
        <taxon>Paucidesulfovibrio</taxon>
    </lineage>
</organism>
<sequence>MLIFISLTYHTGIEQQLLSHPAIGEYIYNCTLQSIANAGEKASGVLVSHPVPFKLGKETILLPARKRYEAEINAIQSWDAAQKQTANEHWVVIIRPFLGLFTSHRLLEFRSGLMQQKITHDTESSPIVHSVVPYSQYSNPAWNLRAVPKRFRSGNEIRLPKIKGMVQDQPKDTCHEVYEATKSLGSQRSQDAKTIYYDDEVIYSIRTKKEGNNKINPATSIQIQYNPKSSDTQSLFYRLPLFSLSQNEFPDCTTLEKLCSYWIHKTK</sequence>
<protein>
    <submittedName>
        <fullName evidence="1">Uncharacterized protein</fullName>
    </submittedName>
</protein>
<proteinExistence type="predicted"/>
<reference evidence="1 2" key="1">
    <citation type="submission" date="2017-02" db="EMBL/GenBank/DDBJ databases">
        <authorList>
            <person name="Peterson S.W."/>
        </authorList>
    </citation>
    <scope>NUCLEOTIDE SEQUENCE [LARGE SCALE GENOMIC DNA]</scope>
    <source>
        <strain evidence="1 2">DSM 16080</strain>
    </source>
</reference>
<evidence type="ECO:0000313" key="1">
    <source>
        <dbReference type="EMBL" id="SKA73935.1"/>
    </source>
</evidence>
<dbReference type="RefSeq" id="WP_144019081.1">
    <property type="nucleotide sequence ID" value="NZ_FUYC01000002.1"/>
</dbReference>
<dbReference type="STRING" id="1121449.SAMN02745704_00559"/>
<accession>A0A1T4WAG2</accession>
<keyword evidence="2" id="KW-1185">Reference proteome</keyword>
<evidence type="ECO:0000313" key="2">
    <source>
        <dbReference type="Proteomes" id="UP000190027"/>
    </source>
</evidence>
<dbReference type="AlphaFoldDB" id="A0A1T4WAG2"/>
<dbReference type="OrthoDB" id="9939173at2"/>
<dbReference type="EMBL" id="FUYC01000002">
    <property type="protein sequence ID" value="SKA73935.1"/>
    <property type="molecule type" value="Genomic_DNA"/>
</dbReference>
<dbReference type="Proteomes" id="UP000190027">
    <property type="component" value="Unassembled WGS sequence"/>
</dbReference>
<name>A0A1T4WAG2_9BACT</name>